<dbReference type="SUPFAM" id="SSF53335">
    <property type="entry name" value="S-adenosyl-L-methionine-dependent methyltransferases"/>
    <property type="match status" value="1"/>
</dbReference>
<organism evidence="10 11">
    <name type="scientific">Flavihumibacter fluminis</name>
    <dbReference type="NCBI Taxonomy" id="2909236"/>
    <lineage>
        <taxon>Bacteria</taxon>
        <taxon>Pseudomonadati</taxon>
        <taxon>Bacteroidota</taxon>
        <taxon>Chitinophagia</taxon>
        <taxon>Chitinophagales</taxon>
        <taxon>Chitinophagaceae</taxon>
        <taxon>Flavihumibacter</taxon>
    </lineage>
</organism>
<dbReference type="EMBL" id="JAKEVY010000001">
    <property type="protein sequence ID" value="MCF1713881.1"/>
    <property type="molecule type" value="Genomic_DNA"/>
</dbReference>
<dbReference type="Proteomes" id="UP001200145">
    <property type="component" value="Unassembled WGS sequence"/>
</dbReference>
<evidence type="ECO:0000313" key="11">
    <source>
        <dbReference type="Proteomes" id="UP001200145"/>
    </source>
</evidence>
<reference evidence="10 11" key="1">
    <citation type="submission" date="2022-01" db="EMBL/GenBank/DDBJ databases">
        <title>Flavihumibacter sp. nov., isolated from sediment of a river.</title>
        <authorList>
            <person name="Liu H."/>
        </authorList>
    </citation>
    <scope>NUCLEOTIDE SEQUENCE [LARGE SCALE GENOMIC DNA]</scope>
    <source>
        <strain evidence="10 11">RY-1</strain>
    </source>
</reference>
<dbReference type="EC" id="2.1.1.137" evidence="4"/>
<keyword evidence="10" id="KW-0489">Methyltransferase</keyword>
<comment type="caution">
    <text evidence="10">The sequence shown here is derived from an EMBL/GenBank/DDBJ whole genome shotgun (WGS) entry which is preliminary data.</text>
</comment>
<evidence type="ECO:0000259" key="9">
    <source>
        <dbReference type="Pfam" id="PF13847"/>
    </source>
</evidence>
<evidence type="ECO:0000313" key="10">
    <source>
        <dbReference type="EMBL" id="MCF1713881.1"/>
    </source>
</evidence>
<keyword evidence="1" id="KW-0808">Transferase</keyword>
<evidence type="ECO:0000256" key="4">
    <source>
        <dbReference type="ARBA" id="ARBA00034521"/>
    </source>
</evidence>
<keyword evidence="11" id="KW-1185">Reference proteome</keyword>
<evidence type="ECO:0000256" key="5">
    <source>
        <dbReference type="ARBA" id="ARBA00034545"/>
    </source>
</evidence>
<comment type="catalytic activity">
    <reaction evidence="8">
        <text>arsenic triglutathione + 3 [thioredoxin]-dithiol + 3 S-adenosyl-L-methionine = trimethylarsine + 3 [thioredoxin]-disulfide + 3 glutathione + 3 S-adenosyl-L-homocysteine + 3 H(+)</text>
        <dbReference type="Rhea" id="RHEA:69432"/>
        <dbReference type="Rhea" id="RHEA-COMP:10698"/>
        <dbReference type="Rhea" id="RHEA-COMP:10700"/>
        <dbReference type="ChEBI" id="CHEBI:15378"/>
        <dbReference type="ChEBI" id="CHEBI:27130"/>
        <dbReference type="ChEBI" id="CHEBI:29950"/>
        <dbReference type="ChEBI" id="CHEBI:50058"/>
        <dbReference type="ChEBI" id="CHEBI:57856"/>
        <dbReference type="ChEBI" id="CHEBI:57925"/>
        <dbReference type="ChEBI" id="CHEBI:59789"/>
        <dbReference type="ChEBI" id="CHEBI:183640"/>
        <dbReference type="EC" id="2.1.1.137"/>
    </reaction>
</comment>
<comment type="similarity">
    <text evidence="3">Belongs to the methyltransferase superfamily. Arsenite methyltransferase family.</text>
</comment>
<dbReference type="InterPro" id="IPR029063">
    <property type="entry name" value="SAM-dependent_MTases_sf"/>
</dbReference>
<dbReference type="GO" id="GO:0032259">
    <property type="term" value="P:methylation"/>
    <property type="evidence" value="ECO:0007669"/>
    <property type="project" value="UniProtKB-KW"/>
</dbReference>
<dbReference type="CDD" id="cd02440">
    <property type="entry name" value="AdoMet_MTases"/>
    <property type="match status" value="1"/>
</dbReference>
<comment type="catalytic activity">
    <reaction evidence="7">
        <text>arsenic triglutathione + 2 [thioredoxin]-dithiol + 2 S-adenosyl-L-methionine + H2O = dimethylarsinous acid + 2 [thioredoxin]-disulfide + 3 glutathione + 2 S-adenosyl-L-homocysteine + 2 H(+)</text>
        <dbReference type="Rhea" id="RHEA:69464"/>
        <dbReference type="Rhea" id="RHEA-COMP:10698"/>
        <dbReference type="Rhea" id="RHEA-COMP:10700"/>
        <dbReference type="ChEBI" id="CHEBI:15377"/>
        <dbReference type="ChEBI" id="CHEBI:15378"/>
        <dbReference type="ChEBI" id="CHEBI:23808"/>
        <dbReference type="ChEBI" id="CHEBI:29950"/>
        <dbReference type="ChEBI" id="CHEBI:50058"/>
        <dbReference type="ChEBI" id="CHEBI:57856"/>
        <dbReference type="ChEBI" id="CHEBI:57925"/>
        <dbReference type="ChEBI" id="CHEBI:59789"/>
        <dbReference type="ChEBI" id="CHEBI:183640"/>
        <dbReference type="EC" id="2.1.1.137"/>
    </reaction>
</comment>
<evidence type="ECO:0000256" key="7">
    <source>
        <dbReference type="ARBA" id="ARBA00047943"/>
    </source>
</evidence>
<accession>A0ABS9BED7</accession>
<sequence>MWFKDDPAFHTLYPVELSQMARRHWTPLLVARKAARFLVTQPGDRILDIGSGAGKFCLAAARECPQGKFTGIEQRRNLVDYANQALEITGLTNVEFLHGNITDLNFKDFDHFYFYNSFYEYIVDSEKIDDQISFSSDLFNYYSHYLYKQLCKAPEGTRLVTYHSLETEIPPSFQLVATEINDQLKFWVKL</sequence>
<evidence type="ECO:0000256" key="6">
    <source>
        <dbReference type="ARBA" id="ARBA00047941"/>
    </source>
</evidence>
<dbReference type="Gene3D" id="3.40.50.150">
    <property type="entry name" value="Vaccinia Virus protein VP39"/>
    <property type="match status" value="1"/>
</dbReference>
<gene>
    <name evidence="10" type="ORF">L0U88_04460</name>
</gene>
<dbReference type="Pfam" id="PF13847">
    <property type="entry name" value="Methyltransf_31"/>
    <property type="match status" value="1"/>
</dbReference>
<dbReference type="PANTHER" id="PTHR43675">
    <property type="entry name" value="ARSENITE METHYLTRANSFERASE"/>
    <property type="match status" value="1"/>
</dbReference>
<dbReference type="InterPro" id="IPR026669">
    <property type="entry name" value="Arsenite_MeTrfase-like"/>
</dbReference>
<keyword evidence="2" id="KW-0949">S-adenosyl-L-methionine</keyword>
<dbReference type="InterPro" id="IPR025714">
    <property type="entry name" value="Methyltranfer_dom"/>
</dbReference>
<dbReference type="PANTHER" id="PTHR43675:SF8">
    <property type="entry name" value="ARSENITE METHYLTRANSFERASE"/>
    <property type="match status" value="1"/>
</dbReference>
<evidence type="ECO:0000256" key="1">
    <source>
        <dbReference type="ARBA" id="ARBA00022679"/>
    </source>
</evidence>
<dbReference type="RefSeq" id="WP_234864408.1">
    <property type="nucleotide sequence ID" value="NZ_JAKEVY010000001.1"/>
</dbReference>
<proteinExistence type="inferred from homology"/>
<evidence type="ECO:0000256" key="8">
    <source>
        <dbReference type="ARBA" id="ARBA00048428"/>
    </source>
</evidence>
<feature type="domain" description="Methyltransferase" evidence="9">
    <location>
        <begin position="42"/>
        <end position="178"/>
    </location>
</feature>
<dbReference type="GO" id="GO:0008168">
    <property type="term" value="F:methyltransferase activity"/>
    <property type="evidence" value="ECO:0007669"/>
    <property type="project" value="UniProtKB-KW"/>
</dbReference>
<evidence type="ECO:0000256" key="2">
    <source>
        <dbReference type="ARBA" id="ARBA00022691"/>
    </source>
</evidence>
<comment type="catalytic activity">
    <reaction evidence="6">
        <text>arsenic triglutathione + [thioredoxin]-dithiol + S-adenosyl-L-methionine + 2 H2O = methylarsonous acid + [thioredoxin]-disulfide + 3 glutathione + S-adenosyl-L-homocysteine + H(+)</text>
        <dbReference type="Rhea" id="RHEA:69460"/>
        <dbReference type="Rhea" id="RHEA-COMP:10698"/>
        <dbReference type="Rhea" id="RHEA-COMP:10700"/>
        <dbReference type="ChEBI" id="CHEBI:15377"/>
        <dbReference type="ChEBI" id="CHEBI:15378"/>
        <dbReference type="ChEBI" id="CHEBI:17826"/>
        <dbReference type="ChEBI" id="CHEBI:29950"/>
        <dbReference type="ChEBI" id="CHEBI:50058"/>
        <dbReference type="ChEBI" id="CHEBI:57856"/>
        <dbReference type="ChEBI" id="CHEBI:57925"/>
        <dbReference type="ChEBI" id="CHEBI:59789"/>
        <dbReference type="ChEBI" id="CHEBI:183640"/>
        <dbReference type="EC" id="2.1.1.137"/>
    </reaction>
</comment>
<evidence type="ECO:0000256" key="3">
    <source>
        <dbReference type="ARBA" id="ARBA00034487"/>
    </source>
</evidence>
<protein>
    <recommendedName>
        <fullName evidence="5">Arsenite methyltransferase</fullName>
        <ecNumber evidence="4">2.1.1.137</ecNumber>
    </recommendedName>
</protein>
<name>A0ABS9BED7_9BACT</name>